<dbReference type="AlphaFoldDB" id="A0A5B7JT66"/>
<dbReference type="Proteomes" id="UP000324222">
    <property type="component" value="Unassembled WGS sequence"/>
</dbReference>
<proteinExistence type="predicted"/>
<accession>A0A5B7JT66</accession>
<evidence type="ECO:0000313" key="1">
    <source>
        <dbReference type="EMBL" id="MPD00051.1"/>
    </source>
</evidence>
<gene>
    <name evidence="1" type="ORF">E2C01_095499</name>
</gene>
<name>A0A5B7JT66_PORTR</name>
<comment type="caution">
    <text evidence="1">The sequence shown here is derived from an EMBL/GenBank/DDBJ whole genome shotgun (WGS) entry which is preliminary data.</text>
</comment>
<protein>
    <submittedName>
        <fullName evidence="1">Uncharacterized protein</fullName>
    </submittedName>
</protein>
<keyword evidence="2" id="KW-1185">Reference proteome</keyword>
<organism evidence="1 2">
    <name type="scientific">Portunus trituberculatus</name>
    <name type="common">Swimming crab</name>
    <name type="synonym">Neptunus trituberculatus</name>
    <dbReference type="NCBI Taxonomy" id="210409"/>
    <lineage>
        <taxon>Eukaryota</taxon>
        <taxon>Metazoa</taxon>
        <taxon>Ecdysozoa</taxon>
        <taxon>Arthropoda</taxon>
        <taxon>Crustacea</taxon>
        <taxon>Multicrustacea</taxon>
        <taxon>Malacostraca</taxon>
        <taxon>Eumalacostraca</taxon>
        <taxon>Eucarida</taxon>
        <taxon>Decapoda</taxon>
        <taxon>Pleocyemata</taxon>
        <taxon>Brachyura</taxon>
        <taxon>Eubrachyura</taxon>
        <taxon>Portunoidea</taxon>
        <taxon>Portunidae</taxon>
        <taxon>Portuninae</taxon>
        <taxon>Portunus</taxon>
    </lineage>
</organism>
<evidence type="ECO:0000313" key="2">
    <source>
        <dbReference type="Proteomes" id="UP000324222"/>
    </source>
</evidence>
<dbReference type="EMBL" id="VSRR010121137">
    <property type="protein sequence ID" value="MPD00051.1"/>
    <property type="molecule type" value="Genomic_DNA"/>
</dbReference>
<sequence length="44" mass="5098">MSHRCNAEENHLLPGDLGIGARCVSKFRIRCEHSYWIYLGPETH</sequence>
<reference evidence="1 2" key="1">
    <citation type="submission" date="2019-05" db="EMBL/GenBank/DDBJ databases">
        <title>Another draft genome of Portunus trituberculatus and its Hox gene families provides insights of decapod evolution.</title>
        <authorList>
            <person name="Jeong J.-H."/>
            <person name="Song I."/>
            <person name="Kim S."/>
            <person name="Choi T."/>
            <person name="Kim D."/>
            <person name="Ryu S."/>
            <person name="Kim W."/>
        </authorList>
    </citation>
    <scope>NUCLEOTIDE SEQUENCE [LARGE SCALE GENOMIC DNA]</scope>
    <source>
        <tissue evidence="1">Muscle</tissue>
    </source>
</reference>